<feature type="binding site" evidence="9">
    <location>
        <position position="52"/>
    </location>
    <ligand>
        <name>Zn(2+)</name>
        <dbReference type="ChEBI" id="CHEBI:29105"/>
        <label>1</label>
    </ligand>
</feature>
<keyword evidence="5 9" id="KW-0862">Zinc</keyword>
<dbReference type="InterPro" id="IPR007325">
    <property type="entry name" value="KFase/CYL"/>
</dbReference>
<evidence type="ECO:0000256" key="5">
    <source>
        <dbReference type="ARBA" id="ARBA00022833"/>
    </source>
</evidence>
<accession>A0A972FAJ4</accession>
<feature type="binding site" evidence="9">
    <location>
        <position position="16"/>
    </location>
    <ligand>
        <name>substrate</name>
    </ligand>
</feature>
<comment type="function">
    <text evidence="1 9">Catalyzes the hydrolysis of N-formyl-L-kynurenine to L-kynurenine, the second step in the kynurenine pathway of tryptophan degradation.</text>
</comment>
<comment type="subunit">
    <text evidence="2 9">Homodimer.</text>
</comment>
<dbReference type="NCBIfam" id="TIGR03035">
    <property type="entry name" value="trp_arylform"/>
    <property type="match status" value="1"/>
</dbReference>
<name>A0A972FAJ4_9RHOO</name>
<dbReference type="Pfam" id="PF04199">
    <property type="entry name" value="Cyclase"/>
    <property type="match status" value="1"/>
</dbReference>
<feature type="binding site" evidence="9">
    <location>
        <position position="46"/>
    </location>
    <ligand>
        <name>Zn(2+)</name>
        <dbReference type="ChEBI" id="CHEBI:29105"/>
        <label>1</label>
    </ligand>
</feature>
<dbReference type="AlphaFoldDB" id="A0A972FAJ4"/>
<dbReference type="GO" id="GO:0019441">
    <property type="term" value="P:L-tryptophan catabolic process to kynurenine"/>
    <property type="evidence" value="ECO:0007669"/>
    <property type="project" value="UniProtKB-UniRule"/>
</dbReference>
<comment type="pathway">
    <text evidence="8 9">Amino-acid degradation; L-tryptophan degradation via kynurenine pathway; L-kynurenine from L-tryptophan: step 2/2.</text>
</comment>
<dbReference type="EC" id="3.5.1.9" evidence="9"/>
<evidence type="ECO:0000256" key="2">
    <source>
        <dbReference type="ARBA" id="ARBA00011738"/>
    </source>
</evidence>
<dbReference type="HAMAP" id="MF_01969">
    <property type="entry name" value="KynB"/>
    <property type="match status" value="1"/>
</dbReference>
<dbReference type="GO" id="GO:0004061">
    <property type="term" value="F:arylformamidase activity"/>
    <property type="evidence" value="ECO:0007669"/>
    <property type="project" value="UniProtKB-UniRule"/>
</dbReference>
<evidence type="ECO:0000313" key="11">
    <source>
        <dbReference type="Proteomes" id="UP000599523"/>
    </source>
</evidence>
<dbReference type="InterPro" id="IPR037175">
    <property type="entry name" value="KFase_sf"/>
</dbReference>
<reference evidence="10" key="1">
    <citation type="submission" date="2019-12" db="EMBL/GenBank/DDBJ databases">
        <title>Comparative genomics gives insights into the taxonomy of the Azoarcus-Aromatoleum group and reveals separate origins of nif in the plant-associated Azoarcus and non-plant-associated Aromatoleum sub-groups.</title>
        <authorList>
            <person name="Lafos M."/>
            <person name="Maluk M."/>
            <person name="Batista M."/>
            <person name="Junghare M."/>
            <person name="Carmona M."/>
            <person name="Faoro H."/>
            <person name="Cruz L.M."/>
            <person name="Battistoni F."/>
            <person name="De Souza E."/>
            <person name="Pedrosa F."/>
            <person name="Chen W.-M."/>
            <person name="Poole P.S."/>
            <person name="Dixon R.A."/>
            <person name="James E.K."/>
        </authorList>
    </citation>
    <scope>NUCLEOTIDE SEQUENCE</scope>
    <source>
        <strain evidence="10">NSC3</strain>
    </source>
</reference>
<keyword evidence="3 9" id="KW-0479">Metal-binding</keyword>
<comment type="catalytic activity">
    <reaction evidence="7 9">
        <text>N-formyl-L-kynurenine + H2O = L-kynurenine + formate + H(+)</text>
        <dbReference type="Rhea" id="RHEA:13009"/>
        <dbReference type="ChEBI" id="CHEBI:15377"/>
        <dbReference type="ChEBI" id="CHEBI:15378"/>
        <dbReference type="ChEBI" id="CHEBI:15740"/>
        <dbReference type="ChEBI" id="CHEBI:57959"/>
        <dbReference type="ChEBI" id="CHEBI:58629"/>
        <dbReference type="EC" id="3.5.1.9"/>
    </reaction>
</comment>
<feature type="binding site" evidence="9">
    <location>
        <position position="50"/>
    </location>
    <ligand>
        <name>Zn(2+)</name>
        <dbReference type="ChEBI" id="CHEBI:29105"/>
        <label>1</label>
    </ligand>
</feature>
<comment type="caution">
    <text evidence="10">The sequence shown here is derived from an EMBL/GenBank/DDBJ whole genome shotgun (WGS) entry which is preliminary data.</text>
</comment>
<dbReference type="InterPro" id="IPR017484">
    <property type="entry name" value="Kynurenine_formamidase_bac"/>
</dbReference>
<comment type="cofactor">
    <cofactor evidence="9">
        <name>Zn(2+)</name>
        <dbReference type="ChEBI" id="CHEBI:29105"/>
    </cofactor>
    <text evidence="9">Binds 2 zinc ions per subunit.</text>
</comment>
<evidence type="ECO:0000256" key="1">
    <source>
        <dbReference type="ARBA" id="ARBA00002204"/>
    </source>
</evidence>
<evidence type="ECO:0000256" key="3">
    <source>
        <dbReference type="ARBA" id="ARBA00022723"/>
    </source>
</evidence>
<dbReference type="GO" id="GO:0008270">
    <property type="term" value="F:zinc ion binding"/>
    <property type="evidence" value="ECO:0007669"/>
    <property type="project" value="UniProtKB-UniRule"/>
</dbReference>
<feature type="binding site" evidence="9">
    <location>
        <position position="170"/>
    </location>
    <ligand>
        <name>Zn(2+)</name>
        <dbReference type="ChEBI" id="CHEBI:29105"/>
        <label>2</label>
    </ligand>
</feature>
<dbReference type="PANTHER" id="PTHR31118:SF32">
    <property type="entry name" value="KYNURENINE FORMAMIDASE"/>
    <property type="match status" value="1"/>
</dbReference>
<dbReference type="FunFam" id="3.50.30.50:FF:000001">
    <property type="entry name" value="Kynurenine formamidase"/>
    <property type="match status" value="1"/>
</dbReference>
<dbReference type="Proteomes" id="UP000599523">
    <property type="component" value="Unassembled WGS sequence"/>
</dbReference>
<keyword evidence="6 9" id="KW-0823">Tryptophan catabolism</keyword>
<gene>
    <name evidence="9 10" type="primary">kynB</name>
    <name evidence="10" type="ORF">GPA21_09275</name>
</gene>
<evidence type="ECO:0000256" key="4">
    <source>
        <dbReference type="ARBA" id="ARBA00022801"/>
    </source>
</evidence>
<feature type="binding site" evidence="9">
    <location>
        <position position="158"/>
    </location>
    <ligand>
        <name>Zn(2+)</name>
        <dbReference type="ChEBI" id="CHEBI:29105"/>
        <label>2</label>
    </ligand>
</feature>
<protein>
    <recommendedName>
        <fullName evidence="9">Kynurenine formamidase</fullName>
        <shortName evidence="9">KFA</shortName>
        <shortName evidence="9">KFase</shortName>
        <ecNumber evidence="9">3.5.1.9</ecNumber>
    </recommendedName>
    <alternativeName>
        <fullName evidence="9">Arylformamidase</fullName>
    </alternativeName>
    <alternativeName>
        <fullName evidence="9">N-formylkynurenine formamidase</fullName>
        <shortName evidence="9">FKF</shortName>
    </alternativeName>
</protein>
<dbReference type="PANTHER" id="PTHR31118">
    <property type="entry name" value="CYCLASE-LIKE PROTEIN 2"/>
    <property type="match status" value="1"/>
</dbReference>
<evidence type="ECO:0000256" key="9">
    <source>
        <dbReference type="HAMAP-Rule" id="MF_01969"/>
    </source>
</evidence>
<sequence>MLIDISPTIHPDLPVWPGDRPVGFERTWSIGPDCPVNVSAISMSTHTGSHVDAPFHFDAKGQGIDEVPLDTYIGACRVINVVGARGLIQPEQVEERLKDCPPRVLFRTYANAPTDRWDSDFCAISPETVELLAASGVRLVGLDTPSLDPETSKTMDAHLAVCRHGMVILEGLVLDAVEEGDYELVALPLKLAGLDASPVRAILRSLKQE</sequence>
<comment type="similarity">
    <text evidence="9">Belongs to the Cyclase 1 superfamily. KynB family.</text>
</comment>
<dbReference type="Gene3D" id="3.50.30.50">
    <property type="entry name" value="Putative cyclase"/>
    <property type="match status" value="1"/>
</dbReference>
<dbReference type="EMBL" id="WTVM01000045">
    <property type="protein sequence ID" value="NMG03164.1"/>
    <property type="molecule type" value="Genomic_DNA"/>
</dbReference>
<feature type="binding site" evidence="9">
    <location>
        <position position="52"/>
    </location>
    <ligand>
        <name>Zn(2+)</name>
        <dbReference type="ChEBI" id="CHEBI:29105"/>
        <label>2</label>
    </ligand>
</feature>
<proteinExistence type="inferred from homology"/>
<evidence type="ECO:0000256" key="6">
    <source>
        <dbReference type="ARBA" id="ARBA00023079"/>
    </source>
</evidence>
<feature type="active site" description="Proton donor/acceptor" evidence="9">
    <location>
        <position position="56"/>
    </location>
</feature>
<feature type="binding site" evidence="9">
    <location>
        <position position="170"/>
    </location>
    <ligand>
        <name>Zn(2+)</name>
        <dbReference type="ChEBI" id="CHEBI:29105"/>
        <label>1</label>
    </ligand>
</feature>
<organism evidence="10 11">
    <name type="scientific">Azoarcus taiwanensis</name>
    <dbReference type="NCBI Taxonomy" id="666964"/>
    <lineage>
        <taxon>Bacteria</taxon>
        <taxon>Pseudomonadati</taxon>
        <taxon>Pseudomonadota</taxon>
        <taxon>Betaproteobacteria</taxon>
        <taxon>Rhodocyclales</taxon>
        <taxon>Zoogloeaceae</taxon>
        <taxon>Azoarcus</taxon>
    </lineage>
</organism>
<keyword evidence="4 9" id="KW-0378">Hydrolase</keyword>
<dbReference type="RefSeq" id="WP_168987920.1">
    <property type="nucleotide sequence ID" value="NZ_CAWPHM010000270.1"/>
</dbReference>
<dbReference type="SUPFAM" id="SSF102198">
    <property type="entry name" value="Putative cyclase"/>
    <property type="match status" value="1"/>
</dbReference>
<evidence type="ECO:0000313" key="10">
    <source>
        <dbReference type="EMBL" id="NMG03164.1"/>
    </source>
</evidence>
<dbReference type="GO" id="GO:0004328">
    <property type="term" value="F:formamidase activity"/>
    <property type="evidence" value="ECO:0007669"/>
    <property type="project" value="InterPro"/>
</dbReference>
<evidence type="ECO:0000256" key="8">
    <source>
        <dbReference type="ARBA" id="ARBA00060547"/>
    </source>
</evidence>
<evidence type="ECO:0000256" key="7">
    <source>
        <dbReference type="ARBA" id="ARBA00048496"/>
    </source>
</evidence>
<keyword evidence="11" id="KW-1185">Reference proteome</keyword>